<name>U7D4V3_9BACT</name>
<evidence type="ECO:0008006" key="4">
    <source>
        <dbReference type="Google" id="ProtNLM"/>
    </source>
</evidence>
<protein>
    <recommendedName>
        <fullName evidence="4">Lipoprotein</fullName>
    </recommendedName>
</protein>
<dbReference type="Proteomes" id="UP000017148">
    <property type="component" value="Unassembled WGS sequence"/>
</dbReference>
<comment type="caution">
    <text evidence="2">The sequence shown here is derived from an EMBL/GenBank/DDBJ whole genome shotgun (WGS) entry which is preliminary data.</text>
</comment>
<evidence type="ECO:0000313" key="3">
    <source>
        <dbReference type="Proteomes" id="UP000017148"/>
    </source>
</evidence>
<evidence type="ECO:0000256" key="1">
    <source>
        <dbReference type="SAM" id="SignalP"/>
    </source>
</evidence>
<dbReference type="STRING" id="1313304.CALK_1589"/>
<dbReference type="RefSeq" id="WP_022637042.1">
    <property type="nucleotide sequence ID" value="NZ_ASJR01000012.1"/>
</dbReference>
<feature type="signal peptide" evidence="1">
    <location>
        <begin position="1"/>
        <end position="21"/>
    </location>
</feature>
<gene>
    <name evidence="2" type="ORF">CALK_1589</name>
</gene>
<proteinExistence type="predicted"/>
<keyword evidence="1" id="KW-0732">Signal</keyword>
<dbReference type="AlphaFoldDB" id="U7D4V3"/>
<organism evidence="2 3">
    <name type="scientific">Chitinivibrio alkaliphilus ACht1</name>
    <dbReference type="NCBI Taxonomy" id="1313304"/>
    <lineage>
        <taxon>Bacteria</taxon>
        <taxon>Pseudomonadati</taxon>
        <taxon>Fibrobacterota</taxon>
        <taxon>Chitinivibrionia</taxon>
        <taxon>Chitinivibrionales</taxon>
        <taxon>Chitinivibrionaceae</taxon>
        <taxon>Chitinivibrio</taxon>
    </lineage>
</organism>
<keyword evidence="3" id="KW-1185">Reference proteome</keyword>
<reference evidence="2 3" key="1">
    <citation type="journal article" date="2013" name="Environ. Microbiol.">
        <title>Genome analysis of Chitinivibrio alkaliphilus gen. nov., sp. nov., a novel extremely haloalkaliphilic anaerobic chitinolytic bacterium from the candidate phylum Termite Group 3.</title>
        <authorList>
            <person name="Sorokin D.Y."/>
            <person name="Gumerov V.M."/>
            <person name="Rakitin A.L."/>
            <person name="Beletsky A.V."/>
            <person name="Damste J.S."/>
            <person name="Muyzer G."/>
            <person name="Mardanov A.V."/>
            <person name="Ravin N.V."/>
        </authorList>
    </citation>
    <scope>NUCLEOTIDE SEQUENCE [LARGE SCALE GENOMIC DNA]</scope>
    <source>
        <strain evidence="2 3">ACht1</strain>
    </source>
</reference>
<evidence type="ECO:0000313" key="2">
    <source>
        <dbReference type="EMBL" id="ERP31544.1"/>
    </source>
</evidence>
<dbReference type="EMBL" id="ASJR01000012">
    <property type="protein sequence ID" value="ERP31544.1"/>
    <property type="molecule type" value="Genomic_DNA"/>
</dbReference>
<accession>U7D4V3</accession>
<dbReference type="PROSITE" id="PS51257">
    <property type="entry name" value="PROKAR_LIPOPROTEIN"/>
    <property type="match status" value="1"/>
</dbReference>
<sequence>MKNLLYLVGFALLLMSCKFFDDDSPLGSDIVGGRDDSAIRYEGNYETRHISQRGGSVTDTLSGRHRYENHILDEGKRQGEVAVGTWNSQRSLVSMSFFATEDTPYTIEDVLDSLFGKLENPLDERADTARKLSAELVFDINRSKSDQASYNIAAHTMPFLPDSSDLFSHLDSAETNHVGYATVVGNSSQGSIPLNISHFHDGTPREDTIYNRWRFSHGDSIVMITTDTIQDVHSEGRRISRDTLGSYENTDTIAFADTTRTKESHLLSYTELPVYDYRTFSFLDHYAIPEDARDTIVDTVTTSLSGTSEYRQHTMQILRVEGDNIDDSGTERKVIPYEIPLDTLHHFSSPEGTRDSLSFPRQEIHRTFSSRGDTLSRDTLENGDIVTTYTNLHHDNKIIYTAENFVQIREVPTPSIRPAFVDSEGDTVSYSDTLSLLLDMAELQDKALLFLRRPLLKFSLEEYIPDDDGVDTVRHSLQLAPRFYGMNVADTVSVDLEAPVSDGAREQISRLELRGGMRDFWQDIRNRNSATILHSNLRIQSDSAVFPDYHGDELTVYGLVLDTLFEEGDLSVGDFLAQTEARPFSFSVPRNAERISIESENLVRNLLDIRYASHNTNDRRELTRIPDTYLYLWVDEQEFGRVYWNDTDRVPFTYIIQN</sequence>
<feature type="chain" id="PRO_5004679022" description="Lipoprotein" evidence="1">
    <location>
        <begin position="22"/>
        <end position="658"/>
    </location>
</feature>